<feature type="coiled-coil region" evidence="5">
    <location>
        <begin position="214"/>
        <end position="248"/>
    </location>
</feature>
<dbReference type="InterPro" id="IPR046347">
    <property type="entry name" value="bZIP_sf"/>
</dbReference>
<reference evidence="8" key="1">
    <citation type="submission" date="2022-10" db="EMBL/GenBank/DDBJ databases">
        <title>Tapping the CABI collections for fungal endophytes: first genome assemblies for Collariella, Neodidymelliopsis, Ascochyta clinopodiicola, Didymella pomorum, Didymosphaeria variabile, Neocosmospora piperis and Neocucurbitaria cava.</title>
        <authorList>
            <person name="Hill R."/>
        </authorList>
    </citation>
    <scope>NUCLEOTIDE SEQUENCE</scope>
    <source>
        <strain evidence="8">IMI 355091</strain>
    </source>
</reference>
<protein>
    <recommendedName>
        <fullName evidence="7">BZIP domain-containing protein</fullName>
    </recommendedName>
</protein>
<dbReference type="AlphaFoldDB" id="A0A9W8ZFN1"/>
<dbReference type="InterPro" id="IPR051027">
    <property type="entry name" value="bZIP_transcription_factors"/>
</dbReference>
<comment type="caution">
    <text evidence="8">The sequence shown here is derived from an EMBL/GenBank/DDBJ whole genome shotgun (WGS) entry which is preliminary data.</text>
</comment>
<dbReference type="InterPro" id="IPR004827">
    <property type="entry name" value="bZIP"/>
</dbReference>
<dbReference type="SMART" id="SM00338">
    <property type="entry name" value="BRLZ"/>
    <property type="match status" value="1"/>
</dbReference>
<dbReference type="SUPFAM" id="SSF57959">
    <property type="entry name" value="Leucine zipper domain"/>
    <property type="match status" value="1"/>
</dbReference>
<dbReference type="CDD" id="cd14687">
    <property type="entry name" value="bZIP_ATF2"/>
    <property type="match status" value="1"/>
</dbReference>
<keyword evidence="4" id="KW-0539">Nucleus</keyword>
<sequence>MSTFDFEFDPMSKNSSMFNAGERWSASQGDSAAYKGFPVPNARPSDRNYPLQPSFQQPALNENAFHNKSSLESFNDFNPQSTRHGTLGVSTAGLQPAMFTASNHFDPATVSPMNTHFDVDNASPSSNVQTSFDGQMHQPLTFATFANENDPLSTKGRCDSLQSSFGSQSPTMPQTQVGRRRGSEYAEPGSARAVYLEKNRKAASKCRSKQKRQQEELVETARHVERQNKMLKAEVDMLKSDMRGLMELVGQHSDCPDTRLKRYVQREADRLVTGGGTRNALPSPFSSSPYLGPSPTGKISSPEDE</sequence>
<evidence type="ECO:0000256" key="2">
    <source>
        <dbReference type="ARBA" id="ARBA00023015"/>
    </source>
</evidence>
<comment type="subcellular location">
    <subcellularLocation>
        <location evidence="1">Nucleus</location>
    </subcellularLocation>
</comment>
<gene>
    <name evidence="8" type="ORF">N0V91_005343</name>
</gene>
<name>A0A9W8ZFN1_9PLEO</name>
<feature type="region of interest" description="Disordered" evidence="6">
    <location>
        <begin position="156"/>
        <end position="189"/>
    </location>
</feature>
<dbReference type="PANTHER" id="PTHR19304">
    <property type="entry name" value="CYCLIC-AMP RESPONSE ELEMENT BINDING PROTEIN"/>
    <property type="match status" value="1"/>
</dbReference>
<organism evidence="8 9">
    <name type="scientific">Didymella pomorum</name>
    <dbReference type="NCBI Taxonomy" id="749634"/>
    <lineage>
        <taxon>Eukaryota</taxon>
        <taxon>Fungi</taxon>
        <taxon>Dikarya</taxon>
        <taxon>Ascomycota</taxon>
        <taxon>Pezizomycotina</taxon>
        <taxon>Dothideomycetes</taxon>
        <taxon>Pleosporomycetidae</taxon>
        <taxon>Pleosporales</taxon>
        <taxon>Pleosporineae</taxon>
        <taxon>Didymellaceae</taxon>
        <taxon>Didymella</taxon>
    </lineage>
</organism>
<keyword evidence="3" id="KW-0804">Transcription</keyword>
<dbReference type="Gene3D" id="1.20.5.170">
    <property type="match status" value="1"/>
</dbReference>
<evidence type="ECO:0000256" key="1">
    <source>
        <dbReference type="ARBA" id="ARBA00004123"/>
    </source>
</evidence>
<keyword evidence="2" id="KW-0805">Transcription regulation</keyword>
<evidence type="ECO:0000256" key="3">
    <source>
        <dbReference type="ARBA" id="ARBA00023163"/>
    </source>
</evidence>
<dbReference type="Pfam" id="PF00170">
    <property type="entry name" value="bZIP_1"/>
    <property type="match status" value="1"/>
</dbReference>
<evidence type="ECO:0000313" key="9">
    <source>
        <dbReference type="Proteomes" id="UP001140510"/>
    </source>
</evidence>
<dbReference type="GO" id="GO:0005634">
    <property type="term" value="C:nucleus"/>
    <property type="evidence" value="ECO:0007669"/>
    <property type="project" value="UniProtKB-SubCell"/>
</dbReference>
<accession>A0A9W8ZFN1</accession>
<feature type="domain" description="BZIP" evidence="7">
    <location>
        <begin position="197"/>
        <end position="252"/>
    </location>
</feature>
<dbReference type="OrthoDB" id="295274at2759"/>
<feature type="region of interest" description="Disordered" evidence="6">
    <location>
        <begin position="269"/>
        <end position="305"/>
    </location>
</feature>
<feature type="region of interest" description="Disordered" evidence="6">
    <location>
        <begin position="29"/>
        <end position="55"/>
    </location>
</feature>
<evidence type="ECO:0000256" key="5">
    <source>
        <dbReference type="SAM" id="Coils"/>
    </source>
</evidence>
<dbReference type="EMBL" id="JAPEVA010000035">
    <property type="protein sequence ID" value="KAJ4405392.1"/>
    <property type="molecule type" value="Genomic_DNA"/>
</dbReference>
<dbReference type="PROSITE" id="PS50217">
    <property type="entry name" value="BZIP"/>
    <property type="match status" value="1"/>
</dbReference>
<proteinExistence type="predicted"/>
<evidence type="ECO:0000313" key="8">
    <source>
        <dbReference type="EMBL" id="KAJ4405392.1"/>
    </source>
</evidence>
<evidence type="ECO:0000259" key="7">
    <source>
        <dbReference type="PROSITE" id="PS50217"/>
    </source>
</evidence>
<dbReference type="GO" id="GO:0003700">
    <property type="term" value="F:DNA-binding transcription factor activity"/>
    <property type="evidence" value="ECO:0007669"/>
    <property type="project" value="InterPro"/>
</dbReference>
<dbReference type="Proteomes" id="UP001140510">
    <property type="component" value="Unassembled WGS sequence"/>
</dbReference>
<evidence type="ECO:0000256" key="6">
    <source>
        <dbReference type="SAM" id="MobiDB-lite"/>
    </source>
</evidence>
<feature type="compositionally biased region" description="Polar residues" evidence="6">
    <location>
        <begin position="160"/>
        <end position="177"/>
    </location>
</feature>
<evidence type="ECO:0000256" key="4">
    <source>
        <dbReference type="ARBA" id="ARBA00023242"/>
    </source>
</evidence>
<keyword evidence="5" id="KW-0175">Coiled coil</keyword>
<keyword evidence="9" id="KW-1185">Reference proteome</keyword>